<evidence type="ECO:0000313" key="2">
    <source>
        <dbReference type="EMBL" id="KKO20374.1"/>
    </source>
</evidence>
<sequence length="302" mass="35526">MKIAFITNLCTHYRYKLYKLLTEKHNFDMYFFDDENKTKEDIKHLKVFYDDRFYYLPTKSILVKLFKKKYDVIIKCTNNKWSFIGCFLLAKLIKAKFIVWHTIWYYPETLQYKLFSWFLIKVLKEYSDAIVVYGEHGKRFLINKGVDPNKIFIAWQTVDNETFGREVKDDEITLIKQKFNITKDKKIVLYVGRLTELKGIEYLLEALNKLNKDDFSFVAIGHGNLKNRVEKYCKDNEIDYRLIGIIPNSDLPPYYKLATVFVLPSITTKTFKEPWGLVVNEAFNQGCPVVVTDAVGAGVGGW</sequence>
<dbReference type="InterPro" id="IPR050194">
    <property type="entry name" value="Glycosyltransferase_grp1"/>
</dbReference>
<dbReference type="Proteomes" id="UP000034954">
    <property type="component" value="Unassembled WGS sequence"/>
</dbReference>
<accession>A0A0M2V0Y1</accession>
<evidence type="ECO:0000313" key="3">
    <source>
        <dbReference type="Proteomes" id="UP000034954"/>
    </source>
</evidence>
<keyword evidence="3" id="KW-1185">Reference proteome</keyword>
<dbReference type="Gene3D" id="3.40.50.2000">
    <property type="entry name" value="Glycogen Phosphorylase B"/>
    <property type="match status" value="2"/>
</dbReference>
<dbReference type="Pfam" id="PF00534">
    <property type="entry name" value="Glycos_transf_1"/>
    <property type="match status" value="1"/>
</dbReference>
<dbReference type="PANTHER" id="PTHR45947">
    <property type="entry name" value="SULFOQUINOVOSYL TRANSFERASE SQD2"/>
    <property type="match status" value="1"/>
</dbReference>
<dbReference type="GO" id="GO:0016757">
    <property type="term" value="F:glycosyltransferase activity"/>
    <property type="evidence" value="ECO:0007669"/>
    <property type="project" value="InterPro"/>
</dbReference>
<protein>
    <submittedName>
        <fullName evidence="2">Glycosyltransferase</fullName>
    </submittedName>
</protein>
<dbReference type="EMBL" id="LAQJ01000109">
    <property type="protein sequence ID" value="KKO20374.1"/>
    <property type="molecule type" value="Genomic_DNA"/>
</dbReference>
<gene>
    <name evidence="2" type="ORF">BROFUL_00895</name>
</gene>
<dbReference type="AlphaFoldDB" id="A0A0M2V0Y1"/>
<proteinExistence type="predicted"/>
<dbReference type="SUPFAM" id="SSF53756">
    <property type="entry name" value="UDP-Glycosyltransferase/glycogen phosphorylase"/>
    <property type="match status" value="1"/>
</dbReference>
<dbReference type="InterPro" id="IPR001296">
    <property type="entry name" value="Glyco_trans_1"/>
</dbReference>
<feature type="domain" description="Glycosyl transferase family 1" evidence="1">
    <location>
        <begin position="174"/>
        <end position="296"/>
    </location>
</feature>
<organism evidence="2 3">
    <name type="scientific">Candidatus Brocadia fulgida</name>
    <dbReference type="NCBI Taxonomy" id="380242"/>
    <lineage>
        <taxon>Bacteria</taxon>
        <taxon>Pseudomonadati</taxon>
        <taxon>Planctomycetota</taxon>
        <taxon>Candidatus Brocadiia</taxon>
        <taxon>Candidatus Brocadiales</taxon>
        <taxon>Candidatus Brocadiaceae</taxon>
        <taxon>Candidatus Brocadia</taxon>
    </lineage>
</organism>
<comment type="caution">
    <text evidence="2">The sequence shown here is derived from an EMBL/GenBank/DDBJ whole genome shotgun (WGS) entry which is preliminary data.</text>
</comment>
<dbReference type="PANTHER" id="PTHR45947:SF3">
    <property type="entry name" value="SULFOQUINOVOSYL TRANSFERASE SQD2"/>
    <property type="match status" value="1"/>
</dbReference>
<name>A0A0M2V0Y1_9BACT</name>
<dbReference type="CDD" id="cd03801">
    <property type="entry name" value="GT4_PimA-like"/>
    <property type="match status" value="1"/>
</dbReference>
<evidence type="ECO:0000259" key="1">
    <source>
        <dbReference type="Pfam" id="PF00534"/>
    </source>
</evidence>
<reference evidence="2 3" key="1">
    <citation type="journal article" date="2013" name="BMC Microbiol.">
        <title>Identification of the type II cytochrome c maturation pathway in anammox bacteria by comparative genomics.</title>
        <authorList>
            <person name="Ferousi C."/>
            <person name="Speth D.R."/>
            <person name="Reimann J."/>
            <person name="Op den Camp H.J."/>
            <person name="Allen J.W."/>
            <person name="Keltjens J.T."/>
            <person name="Jetten M.S."/>
        </authorList>
    </citation>
    <scope>NUCLEOTIDE SEQUENCE [LARGE SCALE GENOMIC DNA]</scope>
    <source>
        <strain evidence="2">RU1</strain>
    </source>
</reference>